<dbReference type="EMBL" id="LN853425">
    <property type="protein sequence ID" value="CRY95912.1"/>
    <property type="molecule type" value="Genomic_DNA"/>
</dbReference>
<sequence length="59" mass="6537">MRNLILPNLIDGSTNDTVEVFRSSPWMLWIGSDATFRDNFNSGENVFLDLVGASGVEAF</sequence>
<protein>
    <submittedName>
        <fullName evidence="1">Uncharacterized protein</fullName>
    </submittedName>
</protein>
<name>A0A0H5QJC2_9ZZZZ</name>
<organism evidence="1">
    <name type="scientific">uncultured prokaryote</name>
    <dbReference type="NCBI Taxonomy" id="198431"/>
    <lineage>
        <taxon>unclassified sequences</taxon>
        <taxon>environmental samples</taxon>
    </lineage>
</organism>
<accession>A0A0H5QJC2</accession>
<proteinExistence type="predicted"/>
<reference evidence="1" key="2">
    <citation type="submission" date="2015-07" db="EMBL/GenBank/DDBJ databases">
        <title>Plasmids, circular viruses and viroids from rat gut.</title>
        <authorList>
            <person name="Jorgensen T.J."/>
            <person name="Hansen M.A."/>
            <person name="Xu Z."/>
            <person name="Tabak M.A."/>
            <person name="Sorensen S.J."/>
            <person name="Hansen L.H."/>
        </authorList>
    </citation>
    <scope>NUCLEOTIDE SEQUENCE</scope>
    <source>
        <strain evidence="1">RGFK0819</strain>
    </source>
</reference>
<reference evidence="1" key="1">
    <citation type="submission" date="2015-06" db="EMBL/GenBank/DDBJ databases">
        <authorList>
            <person name="Joergensen T."/>
        </authorList>
    </citation>
    <scope>NUCLEOTIDE SEQUENCE</scope>
    <source>
        <strain evidence="1">RGFK0819</strain>
    </source>
</reference>
<evidence type="ECO:0000313" key="1">
    <source>
        <dbReference type="EMBL" id="CRY95912.1"/>
    </source>
</evidence>
<dbReference type="AlphaFoldDB" id="A0A0H5QJC2"/>